<comment type="caution">
    <text evidence="7">The sequence shown here is derived from an EMBL/GenBank/DDBJ whole genome shotgun (WGS) entry which is preliminary data.</text>
</comment>
<dbReference type="PIRSF" id="PIRSF006648">
    <property type="entry name" value="DrrB"/>
    <property type="match status" value="1"/>
</dbReference>
<evidence type="ECO:0000256" key="1">
    <source>
        <dbReference type="ARBA" id="ARBA00004141"/>
    </source>
</evidence>
<dbReference type="Pfam" id="PF12698">
    <property type="entry name" value="ABC2_membrane_3"/>
    <property type="match status" value="1"/>
</dbReference>
<feature type="transmembrane region" description="Helical" evidence="5">
    <location>
        <begin position="95"/>
        <end position="123"/>
    </location>
</feature>
<dbReference type="Proteomes" id="UP001597301">
    <property type="component" value="Unassembled WGS sequence"/>
</dbReference>
<proteinExistence type="predicted"/>
<accession>A0ABW4KRB3</accession>
<feature type="domain" description="ABC-2 type transporter transmembrane" evidence="6">
    <location>
        <begin position="51"/>
        <end position="234"/>
    </location>
</feature>
<dbReference type="PANTHER" id="PTHR43229">
    <property type="entry name" value="NODULATION PROTEIN J"/>
    <property type="match status" value="1"/>
</dbReference>
<evidence type="ECO:0000259" key="6">
    <source>
        <dbReference type="Pfam" id="PF12698"/>
    </source>
</evidence>
<dbReference type="PANTHER" id="PTHR43229:SF6">
    <property type="entry name" value="ABC-TYPE MULTIDRUG TRANSPORT SYSTEM, PERMEASE COMPONENT"/>
    <property type="match status" value="1"/>
</dbReference>
<evidence type="ECO:0000256" key="2">
    <source>
        <dbReference type="ARBA" id="ARBA00022692"/>
    </source>
</evidence>
<feature type="transmembrane region" description="Helical" evidence="5">
    <location>
        <begin position="52"/>
        <end position="75"/>
    </location>
</feature>
<keyword evidence="4 5" id="KW-0472">Membrane</keyword>
<evidence type="ECO:0000256" key="4">
    <source>
        <dbReference type="ARBA" id="ARBA00023136"/>
    </source>
</evidence>
<name>A0ABW4KRB3_9BACI</name>
<keyword evidence="2 5" id="KW-0812">Transmembrane</keyword>
<dbReference type="InterPro" id="IPR051784">
    <property type="entry name" value="Nod_factor_ABC_transporter"/>
</dbReference>
<dbReference type="RefSeq" id="WP_380776573.1">
    <property type="nucleotide sequence ID" value="NZ_JBHUEO010000120.1"/>
</dbReference>
<feature type="transmembrane region" description="Helical" evidence="5">
    <location>
        <begin position="217"/>
        <end position="237"/>
    </location>
</feature>
<comment type="subcellular location">
    <subcellularLocation>
        <location evidence="1">Membrane</location>
        <topology evidence="1">Multi-pass membrane protein</topology>
    </subcellularLocation>
</comment>
<dbReference type="InterPro" id="IPR013525">
    <property type="entry name" value="ABC2_TM"/>
</dbReference>
<keyword evidence="8" id="KW-1185">Reference proteome</keyword>
<evidence type="ECO:0000313" key="8">
    <source>
        <dbReference type="Proteomes" id="UP001597301"/>
    </source>
</evidence>
<evidence type="ECO:0000256" key="5">
    <source>
        <dbReference type="SAM" id="Phobius"/>
    </source>
</evidence>
<feature type="transmembrane region" description="Helical" evidence="5">
    <location>
        <begin position="129"/>
        <end position="155"/>
    </location>
</feature>
<dbReference type="InterPro" id="IPR000412">
    <property type="entry name" value="ABC_2_transport"/>
</dbReference>
<protein>
    <submittedName>
        <fullName evidence="7">ABC transporter permease</fullName>
    </submittedName>
</protein>
<organism evidence="7 8">
    <name type="scientific">Siminovitchia sediminis</name>
    <dbReference type="NCBI Taxonomy" id="1274353"/>
    <lineage>
        <taxon>Bacteria</taxon>
        <taxon>Bacillati</taxon>
        <taxon>Bacillota</taxon>
        <taxon>Bacilli</taxon>
        <taxon>Bacillales</taxon>
        <taxon>Bacillaceae</taxon>
        <taxon>Siminovitchia</taxon>
    </lineage>
</organism>
<feature type="transmembrane region" description="Helical" evidence="5">
    <location>
        <begin position="162"/>
        <end position="181"/>
    </location>
</feature>
<sequence length="244" mass="27500">MTMLINQCRIEILRVFRNPYFVFWSLCMPILFYFIFTKVMNYGNDHPIANAHFLMSMAAFSVMGSAILTLGIRMVEEQTKGWSHYMRITPLSSTIYFFSKIVGQSLVHVFSITIIFLAGALISGVSLPWFQWLMSGCWILLGSLPFLMMGVLVGLMKRVDTAAGVSNVAYMLLAITGGMWMPMEFLPDTVQAIGKSLPAFHYGNGAWEIIRGNAPDIQNVLILSAYFVGFMLLSNYIRKKKEAV</sequence>
<keyword evidence="3 5" id="KW-1133">Transmembrane helix</keyword>
<gene>
    <name evidence="7" type="ORF">ACFSCZ_19120</name>
</gene>
<evidence type="ECO:0000313" key="7">
    <source>
        <dbReference type="EMBL" id="MFD1708790.1"/>
    </source>
</evidence>
<dbReference type="EMBL" id="JBHUEO010000120">
    <property type="protein sequence ID" value="MFD1708790.1"/>
    <property type="molecule type" value="Genomic_DNA"/>
</dbReference>
<evidence type="ECO:0000256" key="3">
    <source>
        <dbReference type="ARBA" id="ARBA00022989"/>
    </source>
</evidence>
<feature type="transmembrane region" description="Helical" evidence="5">
    <location>
        <begin position="21"/>
        <end position="40"/>
    </location>
</feature>
<reference evidence="8" key="1">
    <citation type="journal article" date="2019" name="Int. J. Syst. Evol. Microbiol.">
        <title>The Global Catalogue of Microorganisms (GCM) 10K type strain sequencing project: providing services to taxonomists for standard genome sequencing and annotation.</title>
        <authorList>
            <consortium name="The Broad Institute Genomics Platform"/>
            <consortium name="The Broad Institute Genome Sequencing Center for Infectious Disease"/>
            <person name="Wu L."/>
            <person name="Ma J."/>
        </authorList>
    </citation>
    <scope>NUCLEOTIDE SEQUENCE [LARGE SCALE GENOMIC DNA]</scope>
    <source>
        <strain evidence="8">CGMCC 1.12295</strain>
    </source>
</reference>